<keyword evidence="2" id="KW-0614">Plasmid</keyword>
<geneLocation type="plasmid" evidence="2 3">
    <name>megaplasmid</name>
</geneLocation>
<evidence type="ECO:0000313" key="3">
    <source>
        <dbReference type="Proteomes" id="UP000002429"/>
    </source>
</evidence>
<evidence type="ECO:0000313" key="2">
    <source>
        <dbReference type="EMBL" id="ABF11661.1"/>
    </source>
</evidence>
<organism evidence="2 3">
    <name type="scientific">Cupriavidus metallidurans (strain ATCC 43123 / DSM 2839 / NBRC 102507 / CH34)</name>
    <name type="common">Ralstonia metallidurans</name>
    <dbReference type="NCBI Taxonomy" id="266264"/>
    <lineage>
        <taxon>Bacteria</taxon>
        <taxon>Pseudomonadati</taxon>
        <taxon>Pseudomonadota</taxon>
        <taxon>Betaproteobacteria</taxon>
        <taxon>Burkholderiales</taxon>
        <taxon>Burkholderiaceae</taxon>
        <taxon>Cupriavidus</taxon>
    </lineage>
</organism>
<feature type="region of interest" description="Disordered" evidence="1">
    <location>
        <begin position="1"/>
        <end position="24"/>
    </location>
</feature>
<keyword evidence="3" id="KW-1185">Reference proteome</keyword>
<dbReference type="EMBL" id="CP000353">
    <property type="protein sequence ID" value="ABF11661.1"/>
    <property type="molecule type" value="Genomic_DNA"/>
</dbReference>
<gene>
    <name evidence="2" type="ordered locus">Rmet_4799</name>
</gene>
<sequence>MTTEDQKSQIQKAKRPTEGAMNNSDTSAYRKALLYRRANGRKIISSHLHKVAEICPSSDHKNLISLEETDSLLVEFNSRRTALLEFRRRISPHEIQEVLETISKTYKGGAYIFIDEDWRYCGALRIAESWMINKEFRFGPKIINDLIFIDVGMEKAISLDYFEINGDTLVDVIEWEQ</sequence>
<dbReference type="AlphaFoldDB" id="Q1LDW5"/>
<proteinExistence type="predicted"/>
<reference evidence="3" key="1">
    <citation type="journal article" date="2010" name="PLoS ONE">
        <title>The complete genome sequence of Cupriavidus metallidurans strain CH34, a master survivalist in harsh and anthropogenic environments.</title>
        <authorList>
            <person name="Janssen P.J."/>
            <person name="Van Houdt R."/>
            <person name="Moors H."/>
            <person name="Monsieurs P."/>
            <person name="Morin N."/>
            <person name="Michaux A."/>
            <person name="Benotmane M.A."/>
            <person name="Leys N."/>
            <person name="Vallaeys T."/>
            <person name="Lapidus A."/>
            <person name="Monchy S."/>
            <person name="Medigue C."/>
            <person name="Taghavi S."/>
            <person name="McCorkle S."/>
            <person name="Dunn J."/>
            <person name="van der Lelie D."/>
            <person name="Mergeay M."/>
        </authorList>
    </citation>
    <scope>NUCLEOTIDE SEQUENCE [LARGE SCALE GENOMIC DNA]</scope>
    <source>
        <strain evidence="3">ATCC 43123 / DSM 2839 / NBRC 102507 / CH34</strain>
    </source>
</reference>
<dbReference type="KEGG" id="rme:Rmet_4799"/>
<accession>Q1LDW5</accession>
<dbReference type="RefSeq" id="WP_011519226.1">
    <property type="nucleotide sequence ID" value="NC_007974.2"/>
</dbReference>
<protein>
    <submittedName>
        <fullName evidence="2">Uncharacterized protein</fullName>
    </submittedName>
</protein>
<evidence type="ECO:0000256" key="1">
    <source>
        <dbReference type="SAM" id="MobiDB-lite"/>
    </source>
</evidence>
<dbReference type="HOGENOM" id="CLU_1676646_0_0_4"/>
<name>Q1LDW5_CUPMC</name>
<dbReference type="Proteomes" id="UP000002429">
    <property type="component" value="Plasmid megaplasmid"/>
</dbReference>